<dbReference type="AlphaFoldDB" id="A0AAJ7SH97"/>
<dbReference type="GO" id="GO:0006689">
    <property type="term" value="P:ganglioside catabolic process"/>
    <property type="evidence" value="ECO:0007669"/>
    <property type="project" value="InterPro"/>
</dbReference>
<gene>
    <name evidence="5" type="primary">LOC100905931</name>
</gene>
<evidence type="ECO:0000256" key="1">
    <source>
        <dbReference type="ARBA" id="ARBA00022729"/>
    </source>
</evidence>
<dbReference type="InterPro" id="IPR003172">
    <property type="entry name" value="ML_dom"/>
</dbReference>
<feature type="chain" id="PRO_5042523197" evidence="2">
    <location>
        <begin position="26"/>
        <end position="247"/>
    </location>
</feature>
<dbReference type="GO" id="GO:0008047">
    <property type="term" value="F:enzyme activator activity"/>
    <property type="evidence" value="ECO:0007669"/>
    <property type="project" value="InterPro"/>
</dbReference>
<evidence type="ECO:0000259" key="3">
    <source>
        <dbReference type="SMART" id="SM00737"/>
    </source>
</evidence>
<dbReference type="KEGG" id="goe:100905931"/>
<evidence type="ECO:0000256" key="2">
    <source>
        <dbReference type="SAM" id="SignalP"/>
    </source>
</evidence>
<evidence type="ECO:0000313" key="4">
    <source>
        <dbReference type="Proteomes" id="UP000694867"/>
    </source>
</evidence>
<dbReference type="InterPro" id="IPR028996">
    <property type="entry name" value="GM2-AP"/>
</dbReference>
<dbReference type="RefSeq" id="XP_028967888.1">
    <property type="nucleotide sequence ID" value="XM_029112055.1"/>
</dbReference>
<feature type="domain" description="MD-2-related lipid-recognition" evidence="3">
    <location>
        <begin position="81"/>
        <end position="229"/>
    </location>
</feature>
<dbReference type="Gene3D" id="2.70.220.10">
    <property type="entry name" value="Ganglioside GM2 activator"/>
    <property type="match status" value="1"/>
</dbReference>
<organism evidence="4 5">
    <name type="scientific">Galendromus occidentalis</name>
    <name type="common">western predatory mite</name>
    <dbReference type="NCBI Taxonomy" id="34638"/>
    <lineage>
        <taxon>Eukaryota</taxon>
        <taxon>Metazoa</taxon>
        <taxon>Ecdysozoa</taxon>
        <taxon>Arthropoda</taxon>
        <taxon>Chelicerata</taxon>
        <taxon>Arachnida</taxon>
        <taxon>Acari</taxon>
        <taxon>Parasitiformes</taxon>
        <taxon>Mesostigmata</taxon>
        <taxon>Gamasina</taxon>
        <taxon>Phytoseioidea</taxon>
        <taxon>Phytoseiidae</taxon>
        <taxon>Typhlodrominae</taxon>
        <taxon>Galendromus</taxon>
    </lineage>
</organism>
<dbReference type="InterPro" id="IPR036846">
    <property type="entry name" value="GM2-AP_sf"/>
</dbReference>
<dbReference type="SMART" id="SM00737">
    <property type="entry name" value="ML"/>
    <property type="match status" value="1"/>
</dbReference>
<accession>A0AAJ7SH97</accession>
<name>A0AAJ7SH97_9ACAR</name>
<dbReference type="GO" id="GO:0009898">
    <property type="term" value="C:cytoplasmic side of plasma membrane"/>
    <property type="evidence" value="ECO:0007669"/>
    <property type="project" value="TreeGrafter"/>
</dbReference>
<sequence>MKASSFAAVLFVTILSFSGKIQCEAQNDRDFYRTLANVTLDRYMDLISIPQVPGRYVTDEDQQSNWVWEENDDEYIRSYQVTNCRDERNSVPFKVKYGDLRVEPDPLVFPGTIRITSDIQVLEDLVDPIKIRVQMRRRMVYFWMDLPCLAQYGSCVYENICESSIRCPIFYDLLGLPCGCPIKKGNYSTENKLYNVPDVLPTWLTSGDYQVVLKASSGSRSLFCVHFKLSVEGPDDREKLLNLLSKY</sequence>
<dbReference type="Pfam" id="PF02221">
    <property type="entry name" value="E1_DerP2_DerF2"/>
    <property type="match status" value="1"/>
</dbReference>
<dbReference type="PANTHER" id="PTHR17357:SF0">
    <property type="entry name" value="GANGLIOSIDE GM2 ACTIVATOR"/>
    <property type="match status" value="1"/>
</dbReference>
<dbReference type="Proteomes" id="UP000694867">
    <property type="component" value="Unplaced"/>
</dbReference>
<protein>
    <submittedName>
        <fullName evidence="5">Ganglioside GM2 activator</fullName>
    </submittedName>
</protein>
<evidence type="ECO:0000313" key="5">
    <source>
        <dbReference type="RefSeq" id="XP_028967888.1"/>
    </source>
</evidence>
<keyword evidence="4" id="KW-1185">Reference proteome</keyword>
<dbReference type="GeneID" id="100905931"/>
<dbReference type="PANTHER" id="PTHR17357">
    <property type="entry name" value="GM2 GANGLIOSIDE ACTIVATOR PROTEIN"/>
    <property type="match status" value="1"/>
</dbReference>
<dbReference type="SUPFAM" id="SSF63707">
    <property type="entry name" value="Ganglioside M2 (gm2) activator"/>
    <property type="match status" value="1"/>
</dbReference>
<feature type="signal peptide" evidence="2">
    <location>
        <begin position="1"/>
        <end position="25"/>
    </location>
</feature>
<proteinExistence type="predicted"/>
<keyword evidence="1 2" id="KW-0732">Signal</keyword>
<reference evidence="5" key="1">
    <citation type="submission" date="2025-08" db="UniProtKB">
        <authorList>
            <consortium name="RefSeq"/>
        </authorList>
    </citation>
    <scope>IDENTIFICATION</scope>
</reference>
<dbReference type="GO" id="GO:0005319">
    <property type="term" value="F:lipid transporter activity"/>
    <property type="evidence" value="ECO:0007669"/>
    <property type="project" value="TreeGrafter"/>
</dbReference>